<dbReference type="EC" id="1.1.1.23" evidence="3 8"/>
<dbReference type="FunFam" id="3.40.50.1980:FF:000001">
    <property type="entry name" value="Histidinol dehydrogenase"/>
    <property type="match status" value="1"/>
</dbReference>
<feature type="binding site" evidence="8 12">
    <location>
        <position position="414"/>
    </location>
    <ligand>
        <name>Zn(2+)</name>
        <dbReference type="ChEBI" id="CHEBI:29105"/>
    </ligand>
</feature>
<feature type="binding site" evidence="8 11">
    <location>
        <position position="231"/>
    </location>
    <ligand>
        <name>substrate</name>
    </ligand>
</feature>
<dbReference type="InterPro" id="IPR022695">
    <property type="entry name" value="Histidinol_DH_monofunct"/>
</dbReference>
<feature type="binding site" evidence="8 11">
    <location>
        <position position="253"/>
    </location>
    <ligand>
        <name>substrate</name>
    </ligand>
</feature>
<dbReference type="GO" id="GO:0005829">
    <property type="term" value="C:cytosol"/>
    <property type="evidence" value="ECO:0007669"/>
    <property type="project" value="TreeGrafter"/>
</dbReference>
<dbReference type="RefSeq" id="WP_075860330.1">
    <property type="nucleotide sequence ID" value="NZ_BDJK01000062.1"/>
</dbReference>
<dbReference type="Gene3D" id="3.40.50.1980">
    <property type="entry name" value="Nitrogenase molybdenum iron protein domain"/>
    <property type="match status" value="2"/>
</dbReference>
<evidence type="ECO:0000256" key="10">
    <source>
        <dbReference type="PIRSR" id="PIRSR000099-1"/>
    </source>
</evidence>
<comment type="pathway">
    <text evidence="8">Amino-acid biosynthesis; L-histidine biosynthesis; L-histidine from 5-phospho-alpha-D-ribose 1-diphosphate: step 9/9.</text>
</comment>
<name>A0A1L8CYE2_9THEO</name>
<dbReference type="STRING" id="870242.cpu_24450"/>
<evidence type="ECO:0000256" key="6">
    <source>
        <dbReference type="ARBA" id="ARBA00023002"/>
    </source>
</evidence>
<evidence type="ECO:0000256" key="1">
    <source>
        <dbReference type="ARBA" id="ARBA00003850"/>
    </source>
</evidence>
<evidence type="ECO:0000256" key="5">
    <source>
        <dbReference type="ARBA" id="ARBA00022833"/>
    </source>
</evidence>
<feature type="binding site" evidence="8 11">
    <location>
        <position position="355"/>
    </location>
    <ligand>
        <name>substrate</name>
    </ligand>
</feature>
<comment type="cofactor">
    <cofactor evidence="8 12">
        <name>Zn(2+)</name>
        <dbReference type="ChEBI" id="CHEBI:29105"/>
    </cofactor>
    <text evidence="8 12">Binds 1 zinc ion per subunit.</text>
</comment>
<dbReference type="PRINTS" id="PR00083">
    <property type="entry name" value="HOLDHDRGNASE"/>
</dbReference>
<feature type="binding site" evidence="8 11">
    <location>
        <position position="414"/>
    </location>
    <ligand>
        <name>substrate</name>
    </ligand>
</feature>
<keyword evidence="4 8" id="KW-0479">Metal-binding</keyword>
<accession>A0A1L8CYE2</accession>
<evidence type="ECO:0000256" key="13">
    <source>
        <dbReference type="RuleBase" id="RU004175"/>
    </source>
</evidence>
<dbReference type="Gene3D" id="1.20.5.1300">
    <property type="match status" value="1"/>
</dbReference>
<reference evidence="15" key="1">
    <citation type="submission" date="2016-12" db="EMBL/GenBank/DDBJ databases">
        <title>Draft Genome Sequences od Carboxydothermus pertinax and islandicus, Hydrogenogenic Carboxydotrophic Bacteria.</title>
        <authorList>
            <person name="Fukuyama Y."/>
            <person name="Ohmae K."/>
            <person name="Yoneda Y."/>
            <person name="Yoshida T."/>
            <person name="Sako Y."/>
        </authorList>
    </citation>
    <scope>NUCLEOTIDE SEQUENCE [LARGE SCALE GENOMIC DNA]</scope>
    <source>
        <strain evidence="15">Ug1</strain>
    </source>
</reference>
<dbReference type="PIRSF" id="PIRSF000099">
    <property type="entry name" value="Histidinol_dh"/>
    <property type="match status" value="1"/>
</dbReference>
<dbReference type="HAMAP" id="MF_01024">
    <property type="entry name" value="HisD"/>
    <property type="match status" value="1"/>
</dbReference>
<dbReference type="GO" id="GO:0008270">
    <property type="term" value="F:zinc ion binding"/>
    <property type="evidence" value="ECO:0007669"/>
    <property type="project" value="UniProtKB-UniRule"/>
</dbReference>
<dbReference type="GO" id="GO:0051287">
    <property type="term" value="F:NAD binding"/>
    <property type="evidence" value="ECO:0007669"/>
    <property type="project" value="InterPro"/>
</dbReference>
<evidence type="ECO:0000256" key="9">
    <source>
        <dbReference type="PIRNR" id="PIRNR000099"/>
    </source>
</evidence>
<dbReference type="AlphaFoldDB" id="A0A1L8CYE2"/>
<dbReference type="NCBIfam" id="TIGR00069">
    <property type="entry name" value="hisD"/>
    <property type="match status" value="1"/>
</dbReference>
<feature type="binding site" evidence="8 12">
    <location>
        <position position="256"/>
    </location>
    <ligand>
        <name>Zn(2+)</name>
        <dbReference type="ChEBI" id="CHEBI:29105"/>
    </ligand>
</feature>
<dbReference type="FunFam" id="3.40.50.1980:FF:000026">
    <property type="entry name" value="Histidinol dehydrogenase"/>
    <property type="match status" value="1"/>
</dbReference>
<keyword evidence="6 8" id="KW-0560">Oxidoreductase</keyword>
<sequence length="425" mass="47028">MKLILNKEELLSKYSRRKAMEEDLEQKVRKIIYEVAALGDEALLKYAREFDEFKGDLNNLKVTEEEITEAYKKVDNDFLKSLRKAILRVSAFHQKQLPKSWFTTEEKGNILGQIYTPVEVAGIYVPGGTAAYPSSVVMNAVPAKVAGVQRIVMVSPQKGERMNPYVLVAAREAGVTEIYRVGGAHAIAALAFGTKTIPKVDVITGPGNIYVTLAKKIVYGMVNIDMLAGPSEVVVIADSSSRPEYLAADMLSQAEHDPLASGVVITWDEELARRIAQKVEEYLLRLPRREIILEALESCGGIVVVRDKEEAFSLSNRLAPEHLELMLEEPFSYLPKVKNAGAIFLGNFSPEPMGDYLAGPNHVLPTSGTSRFYSPLAVDNFLKKSSVIYYSKEGFLEDAQDVIKLAETEGLFAHALAVKVRISNE</sequence>
<protein>
    <recommendedName>
        <fullName evidence="3 8">Histidinol dehydrogenase</fullName>
        <shortName evidence="8">HDH</shortName>
        <ecNumber evidence="3 8">1.1.1.23</ecNumber>
    </recommendedName>
</protein>
<comment type="similarity">
    <text evidence="2 8 9 13">Belongs to the histidinol dehydrogenase family.</text>
</comment>
<dbReference type="PANTHER" id="PTHR21256">
    <property type="entry name" value="HISTIDINOL DEHYDROGENASE HDH"/>
    <property type="match status" value="1"/>
</dbReference>
<dbReference type="Proteomes" id="UP000187485">
    <property type="component" value="Unassembled WGS sequence"/>
</dbReference>
<dbReference type="InterPro" id="IPR001692">
    <property type="entry name" value="Histidinol_DH_CS"/>
</dbReference>
<gene>
    <name evidence="8" type="primary">hisD</name>
    <name evidence="14" type="ORF">cpu_24450</name>
</gene>
<feature type="binding site" evidence="8 11">
    <location>
        <position position="256"/>
    </location>
    <ligand>
        <name>substrate</name>
    </ligand>
</feature>
<dbReference type="PROSITE" id="PS00611">
    <property type="entry name" value="HISOL_DEHYDROGENASE"/>
    <property type="match status" value="1"/>
</dbReference>
<keyword evidence="15" id="KW-1185">Reference proteome</keyword>
<comment type="catalytic activity">
    <reaction evidence="7 8">
        <text>L-histidinol + 2 NAD(+) + H2O = L-histidine + 2 NADH + 3 H(+)</text>
        <dbReference type="Rhea" id="RHEA:20641"/>
        <dbReference type="ChEBI" id="CHEBI:15377"/>
        <dbReference type="ChEBI" id="CHEBI:15378"/>
        <dbReference type="ChEBI" id="CHEBI:57540"/>
        <dbReference type="ChEBI" id="CHEBI:57595"/>
        <dbReference type="ChEBI" id="CHEBI:57699"/>
        <dbReference type="ChEBI" id="CHEBI:57945"/>
        <dbReference type="EC" id="1.1.1.23"/>
    </reaction>
</comment>
<feature type="binding site" evidence="8 11">
    <location>
        <position position="322"/>
    </location>
    <ligand>
        <name>substrate</name>
    </ligand>
</feature>
<evidence type="ECO:0000256" key="8">
    <source>
        <dbReference type="HAMAP-Rule" id="MF_01024"/>
    </source>
</evidence>
<keyword evidence="8" id="KW-0368">Histidine biosynthesis</keyword>
<dbReference type="CDD" id="cd06572">
    <property type="entry name" value="Histidinol_dh"/>
    <property type="match status" value="1"/>
</dbReference>
<comment type="caution">
    <text evidence="14">The sequence shown here is derived from an EMBL/GenBank/DDBJ whole genome shotgun (WGS) entry which is preliminary data.</text>
</comment>
<evidence type="ECO:0000256" key="11">
    <source>
        <dbReference type="PIRSR" id="PIRSR000099-3"/>
    </source>
</evidence>
<evidence type="ECO:0000256" key="7">
    <source>
        <dbReference type="ARBA" id="ARBA00049489"/>
    </source>
</evidence>
<dbReference type="PANTHER" id="PTHR21256:SF2">
    <property type="entry name" value="HISTIDINE BIOSYNTHESIS TRIFUNCTIONAL PROTEIN"/>
    <property type="match status" value="1"/>
</dbReference>
<dbReference type="GO" id="GO:0004399">
    <property type="term" value="F:histidinol dehydrogenase activity"/>
    <property type="evidence" value="ECO:0007669"/>
    <property type="project" value="UniProtKB-UniRule"/>
</dbReference>
<evidence type="ECO:0000256" key="2">
    <source>
        <dbReference type="ARBA" id="ARBA00010178"/>
    </source>
</evidence>
<feature type="active site" description="Proton acceptor" evidence="8 10">
    <location>
        <position position="321"/>
    </location>
</feature>
<dbReference type="EMBL" id="BDJK01000062">
    <property type="protein sequence ID" value="GAV23935.1"/>
    <property type="molecule type" value="Genomic_DNA"/>
</dbReference>
<dbReference type="GO" id="GO:0000105">
    <property type="term" value="P:L-histidine biosynthetic process"/>
    <property type="evidence" value="ECO:0007669"/>
    <property type="project" value="UniProtKB-UniRule"/>
</dbReference>
<dbReference type="InterPro" id="IPR016161">
    <property type="entry name" value="Ald_DH/histidinol_DH"/>
</dbReference>
<dbReference type="InterPro" id="IPR012131">
    <property type="entry name" value="Hstdl_DH"/>
</dbReference>
<dbReference type="OrthoDB" id="9805269at2"/>
<proteinExistence type="inferred from homology"/>
<feature type="active site" description="Proton acceptor" evidence="8 10">
    <location>
        <position position="322"/>
    </location>
</feature>
<dbReference type="UniPathway" id="UPA00031">
    <property type="reaction ID" value="UER00014"/>
</dbReference>
<comment type="function">
    <text evidence="1 8">Catalyzes the sequential NAD-dependent oxidations of L-histidinol to L-histidinaldehyde and then to L-histidine.</text>
</comment>
<organism evidence="14 15">
    <name type="scientific">Carboxydothermus pertinax</name>
    <dbReference type="NCBI Taxonomy" id="870242"/>
    <lineage>
        <taxon>Bacteria</taxon>
        <taxon>Bacillati</taxon>
        <taxon>Bacillota</taxon>
        <taxon>Clostridia</taxon>
        <taxon>Thermoanaerobacterales</taxon>
        <taxon>Thermoanaerobacteraceae</taxon>
        <taxon>Carboxydothermus</taxon>
    </lineage>
</organism>
<dbReference type="Pfam" id="PF00815">
    <property type="entry name" value="Histidinol_dh"/>
    <property type="match status" value="1"/>
</dbReference>
<feature type="binding site" evidence="8 11">
    <location>
        <position position="409"/>
    </location>
    <ligand>
        <name>substrate</name>
    </ligand>
</feature>
<feature type="binding site" evidence="8 12">
    <location>
        <position position="355"/>
    </location>
    <ligand>
        <name>Zn(2+)</name>
        <dbReference type="ChEBI" id="CHEBI:29105"/>
    </ligand>
</feature>
<keyword evidence="8" id="KW-0520">NAD</keyword>
<dbReference type="SUPFAM" id="SSF53720">
    <property type="entry name" value="ALDH-like"/>
    <property type="match status" value="1"/>
</dbReference>
<evidence type="ECO:0000313" key="14">
    <source>
        <dbReference type="EMBL" id="GAV23935.1"/>
    </source>
</evidence>
<evidence type="ECO:0000256" key="12">
    <source>
        <dbReference type="PIRSR" id="PIRSR000099-4"/>
    </source>
</evidence>
<keyword evidence="5 8" id="KW-0862">Zinc</keyword>
<comment type="caution">
    <text evidence="8">Lacks conserved residue(s) required for the propagation of feature annotation.</text>
</comment>
<keyword evidence="8" id="KW-0028">Amino-acid biosynthesis</keyword>
<evidence type="ECO:0000256" key="3">
    <source>
        <dbReference type="ARBA" id="ARBA00012965"/>
    </source>
</evidence>
<evidence type="ECO:0000313" key="15">
    <source>
        <dbReference type="Proteomes" id="UP000187485"/>
    </source>
</evidence>
<feature type="binding site" evidence="8 12">
    <location>
        <position position="253"/>
    </location>
    <ligand>
        <name>Zn(2+)</name>
        <dbReference type="ChEBI" id="CHEBI:29105"/>
    </ligand>
</feature>
<evidence type="ECO:0000256" key="4">
    <source>
        <dbReference type="ARBA" id="ARBA00022723"/>
    </source>
</evidence>